<dbReference type="RefSeq" id="WP_227568708.1">
    <property type="nucleotide sequence ID" value="NZ_CP101988.1"/>
</dbReference>
<organism evidence="4 5">
    <name type="scientific">Cellulomonas chengniuliangii</name>
    <dbReference type="NCBI Taxonomy" id="2968084"/>
    <lineage>
        <taxon>Bacteria</taxon>
        <taxon>Bacillati</taxon>
        <taxon>Actinomycetota</taxon>
        <taxon>Actinomycetes</taxon>
        <taxon>Micrococcales</taxon>
        <taxon>Cellulomonadaceae</taxon>
        <taxon>Cellulomonas</taxon>
    </lineage>
</organism>
<dbReference type="PROSITE" id="PS50006">
    <property type="entry name" value="FHA_DOMAIN"/>
    <property type="match status" value="1"/>
</dbReference>
<name>A0ABY5L319_9CELL</name>
<dbReference type="Gene3D" id="2.60.200.20">
    <property type="match status" value="1"/>
</dbReference>
<dbReference type="EMBL" id="CP101988">
    <property type="protein sequence ID" value="UUI76438.1"/>
    <property type="molecule type" value="Genomic_DNA"/>
</dbReference>
<feature type="region of interest" description="Disordered" evidence="2">
    <location>
        <begin position="168"/>
        <end position="202"/>
    </location>
</feature>
<keyword evidence="5" id="KW-1185">Reference proteome</keyword>
<reference evidence="4 5" key="1">
    <citation type="submission" date="2022-07" db="EMBL/GenBank/DDBJ databases">
        <title>Novel species in genus cellulomonas.</title>
        <authorList>
            <person name="Ye L."/>
        </authorList>
    </citation>
    <scope>NUCLEOTIDE SEQUENCE [LARGE SCALE GENOMIC DNA]</scope>
    <source>
        <strain evidence="5">zg-Y338</strain>
    </source>
</reference>
<feature type="compositionally biased region" description="Pro residues" evidence="2">
    <location>
        <begin position="175"/>
        <end position="193"/>
    </location>
</feature>
<dbReference type="SUPFAM" id="SSF49879">
    <property type="entry name" value="SMAD/FHA domain"/>
    <property type="match status" value="1"/>
</dbReference>
<sequence length="481" mass="48772">MNVPEYTPGTWHAVVAHGMVALLAPSTPAETVRAVWDAAPTHGGIADQLEVLLRGGISGLQPFALVDVTSGRVHAALRGEVEVEVSGAGGARVLTAGEVTTWSERVAEGADVMTVRVSGAPTWSGTTAWPIATGVVRADGVRVALAASSEAGLASPVVASPVDASVGALGGEPLPGEPVPAVEPLPAPEPEPASEPEAAVSDEPAPVEPTLASEAVVWASELEGGSHRAADPVADAGGLIEGAPAWLLPPAEEPAPSIAFDAPAAPSALDAPLDQVGGAPQAPATDAYGGSEPATAHLPMPGQESVVAEAEAVLHAQQGAVATGEVPPDDHDGLTILSSDLVAIRDQLPSWAGDEVPGPFRVVAPAPPAVSRLVLSTGAVVPLDRSVLLGRAPQVLRVTNSEIPRLVSVPSPQQDISRTHAEVRAEGEDVLVTDLQSTNGVLVSRDGERARRLHPGEPTVVRPGELVDLGDGVTFTVERGT</sequence>
<dbReference type="InterPro" id="IPR008984">
    <property type="entry name" value="SMAD_FHA_dom_sf"/>
</dbReference>
<feature type="region of interest" description="Disordered" evidence="2">
    <location>
        <begin position="269"/>
        <end position="296"/>
    </location>
</feature>
<dbReference type="Pfam" id="PF00498">
    <property type="entry name" value="FHA"/>
    <property type="match status" value="1"/>
</dbReference>
<feature type="domain" description="FHA" evidence="3">
    <location>
        <begin position="387"/>
        <end position="444"/>
    </location>
</feature>
<keyword evidence="1" id="KW-0597">Phosphoprotein</keyword>
<dbReference type="InterPro" id="IPR000253">
    <property type="entry name" value="FHA_dom"/>
</dbReference>
<evidence type="ECO:0000313" key="5">
    <source>
        <dbReference type="Proteomes" id="UP001316189"/>
    </source>
</evidence>
<evidence type="ECO:0000259" key="3">
    <source>
        <dbReference type="PROSITE" id="PS50006"/>
    </source>
</evidence>
<accession>A0ABY5L319</accession>
<protein>
    <submittedName>
        <fullName evidence="4">FHA domain-containing protein</fullName>
    </submittedName>
</protein>
<evidence type="ECO:0000256" key="1">
    <source>
        <dbReference type="ARBA" id="ARBA00022553"/>
    </source>
</evidence>
<proteinExistence type="predicted"/>
<gene>
    <name evidence="4" type="ORF">NP064_05965</name>
</gene>
<dbReference type="SMART" id="SM00240">
    <property type="entry name" value="FHA"/>
    <property type="match status" value="1"/>
</dbReference>
<dbReference type="Proteomes" id="UP001316189">
    <property type="component" value="Chromosome"/>
</dbReference>
<evidence type="ECO:0000313" key="4">
    <source>
        <dbReference type="EMBL" id="UUI76438.1"/>
    </source>
</evidence>
<dbReference type="CDD" id="cd00060">
    <property type="entry name" value="FHA"/>
    <property type="match status" value="1"/>
</dbReference>
<evidence type="ECO:0000256" key="2">
    <source>
        <dbReference type="SAM" id="MobiDB-lite"/>
    </source>
</evidence>